<keyword evidence="2 9" id="KW-0489">Methyltransferase</keyword>
<dbReference type="Gene3D" id="1.10.10.10">
    <property type="entry name" value="Winged helix-like DNA-binding domain superfamily/Winged helix DNA-binding domain"/>
    <property type="match status" value="1"/>
</dbReference>
<accession>A0ABS4IKF8</accession>
<gene>
    <name evidence="9" type="ORF">J2Z83_003538</name>
</gene>
<evidence type="ECO:0000256" key="6">
    <source>
        <dbReference type="ARBA" id="ARBA00049348"/>
    </source>
</evidence>
<dbReference type="InterPro" id="IPR036217">
    <property type="entry name" value="MethylDNA_cys_MeTrfase_DNAb"/>
</dbReference>
<dbReference type="PANTHER" id="PTHR10815">
    <property type="entry name" value="METHYLATED-DNA--PROTEIN-CYSTEINE METHYLTRANSFERASE"/>
    <property type="match status" value="1"/>
</dbReference>
<dbReference type="Proteomes" id="UP001519345">
    <property type="component" value="Unassembled WGS sequence"/>
</dbReference>
<comment type="catalytic activity">
    <reaction evidence="6">
        <text>a 6-O-methyl-2'-deoxyguanosine in DNA + L-cysteinyl-[protein] = S-methyl-L-cysteinyl-[protein] + a 2'-deoxyguanosine in DNA</text>
        <dbReference type="Rhea" id="RHEA:24000"/>
        <dbReference type="Rhea" id="RHEA-COMP:10131"/>
        <dbReference type="Rhea" id="RHEA-COMP:10132"/>
        <dbReference type="Rhea" id="RHEA-COMP:11367"/>
        <dbReference type="Rhea" id="RHEA-COMP:11368"/>
        <dbReference type="ChEBI" id="CHEBI:29950"/>
        <dbReference type="ChEBI" id="CHEBI:82612"/>
        <dbReference type="ChEBI" id="CHEBI:85445"/>
        <dbReference type="ChEBI" id="CHEBI:85448"/>
        <dbReference type="EC" id="2.1.1.63"/>
    </reaction>
</comment>
<dbReference type="Gene3D" id="3.30.160.70">
    <property type="entry name" value="Methylated DNA-protein cysteine methyltransferase domain"/>
    <property type="match status" value="1"/>
</dbReference>
<dbReference type="SUPFAM" id="SSF46767">
    <property type="entry name" value="Methylated DNA-protein cysteine methyltransferase, C-terminal domain"/>
    <property type="match status" value="1"/>
</dbReference>
<name>A0ABS4IKF8_9BACI</name>
<sequence length="169" mass="19099">MTYNKEAYYGHINTRGWSLYIAATDKGLCFVGSQNEDLDEMKDWFAKKRPKATLVEDWDKVATYEKELVEYFNGERQSFDLPVDFIGTNFQEAIWTELQNIPYGEKRTYTDIAKNIDRPSSVRAVGTAIGANPVMIVVPCHRVVGKNGKMTGFRGGIPMKESLLGLESS</sequence>
<evidence type="ECO:0000256" key="4">
    <source>
        <dbReference type="ARBA" id="ARBA00022763"/>
    </source>
</evidence>
<keyword evidence="5" id="KW-0234">DNA repair</keyword>
<evidence type="ECO:0000256" key="2">
    <source>
        <dbReference type="ARBA" id="ARBA00022603"/>
    </source>
</evidence>
<evidence type="ECO:0000313" key="10">
    <source>
        <dbReference type="Proteomes" id="UP001519345"/>
    </source>
</evidence>
<keyword evidence="10" id="KW-1185">Reference proteome</keyword>
<dbReference type="PANTHER" id="PTHR10815:SF12">
    <property type="entry name" value="METHYLATED-DNA--PROTEIN-CYSTEINE METHYLTRANSFERASE, INDUCIBLE"/>
    <property type="match status" value="1"/>
</dbReference>
<protein>
    <submittedName>
        <fullName evidence="9">O-6-methylguanine DNA methyltransferase</fullName>
    </submittedName>
</protein>
<dbReference type="NCBIfam" id="TIGR00589">
    <property type="entry name" value="ogt"/>
    <property type="match status" value="1"/>
</dbReference>
<feature type="domain" description="Methylated-DNA-[protein]-cysteine S-methyltransferase DNA binding" evidence="7">
    <location>
        <begin position="89"/>
        <end position="168"/>
    </location>
</feature>
<evidence type="ECO:0000256" key="1">
    <source>
        <dbReference type="ARBA" id="ARBA00001286"/>
    </source>
</evidence>
<feature type="domain" description="Methylguanine DNA methyltransferase ribonuclease-like" evidence="8">
    <location>
        <begin position="8"/>
        <end position="85"/>
    </location>
</feature>
<dbReference type="Pfam" id="PF01035">
    <property type="entry name" value="DNA_binding_1"/>
    <property type="match status" value="1"/>
</dbReference>
<dbReference type="InterPro" id="IPR008332">
    <property type="entry name" value="MethylG_MeTrfase_N"/>
</dbReference>
<dbReference type="PROSITE" id="PS00374">
    <property type="entry name" value="MGMT"/>
    <property type="match status" value="1"/>
</dbReference>
<organism evidence="9 10">
    <name type="scientific">Virgibacillus natechei</name>
    <dbReference type="NCBI Taxonomy" id="1216297"/>
    <lineage>
        <taxon>Bacteria</taxon>
        <taxon>Bacillati</taxon>
        <taxon>Bacillota</taxon>
        <taxon>Bacilli</taxon>
        <taxon>Bacillales</taxon>
        <taxon>Bacillaceae</taxon>
        <taxon>Virgibacillus</taxon>
    </lineage>
</organism>
<evidence type="ECO:0000259" key="7">
    <source>
        <dbReference type="Pfam" id="PF01035"/>
    </source>
</evidence>
<evidence type="ECO:0000256" key="5">
    <source>
        <dbReference type="ARBA" id="ARBA00023204"/>
    </source>
</evidence>
<dbReference type="InterPro" id="IPR036631">
    <property type="entry name" value="MGMT_N_sf"/>
</dbReference>
<keyword evidence="4" id="KW-0227">DNA damage</keyword>
<proteinExistence type="predicted"/>
<dbReference type="EMBL" id="JAGGKX010000025">
    <property type="protein sequence ID" value="MBP1971399.1"/>
    <property type="molecule type" value="Genomic_DNA"/>
</dbReference>
<dbReference type="InterPro" id="IPR014048">
    <property type="entry name" value="MethylDNA_cys_MeTrfase_DNA-bd"/>
</dbReference>
<dbReference type="Pfam" id="PF02870">
    <property type="entry name" value="Methyltransf_1N"/>
    <property type="match status" value="1"/>
</dbReference>
<dbReference type="GO" id="GO:0032259">
    <property type="term" value="P:methylation"/>
    <property type="evidence" value="ECO:0007669"/>
    <property type="project" value="UniProtKB-KW"/>
</dbReference>
<evidence type="ECO:0000256" key="3">
    <source>
        <dbReference type="ARBA" id="ARBA00022679"/>
    </source>
</evidence>
<comment type="caution">
    <text evidence="9">The sequence shown here is derived from an EMBL/GenBank/DDBJ whole genome shotgun (WGS) entry which is preliminary data.</text>
</comment>
<dbReference type="InterPro" id="IPR036388">
    <property type="entry name" value="WH-like_DNA-bd_sf"/>
</dbReference>
<evidence type="ECO:0000313" key="9">
    <source>
        <dbReference type="EMBL" id="MBP1971399.1"/>
    </source>
</evidence>
<reference evidence="9 10" key="1">
    <citation type="submission" date="2021-03" db="EMBL/GenBank/DDBJ databases">
        <title>Genomic Encyclopedia of Type Strains, Phase IV (KMG-IV): sequencing the most valuable type-strain genomes for metagenomic binning, comparative biology and taxonomic classification.</title>
        <authorList>
            <person name="Goeker M."/>
        </authorList>
    </citation>
    <scope>NUCLEOTIDE SEQUENCE [LARGE SCALE GENOMIC DNA]</scope>
    <source>
        <strain evidence="9 10">DSM 25609</strain>
    </source>
</reference>
<dbReference type="CDD" id="cd06445">
    <property type="entry name" value="ATase"/>
    <property type="match status" value="1"/>
</dbReference>
<dbReference type="InterPro" id="IPR001497">
    <property type="entry name" value="MethylDNA_cys_MeTrfase_AS"/>
</dbReference>
<dbReference type="SUPFAM" id="SSF53155">
    <property type="entry name" value="Methylated DNA-protein cysteine methyltransferase domain"/>
    <property type="match status" value="1"/>
</dbReference>
<dbReference type="GO" id="GO:0008168">
    <property type="term" value="F:methyltransferase activity"/>
    <property type="evidence" value="ECO:0007669"/>
    <property type="project" value="UniProtKB-KW"/>
</dbReference>
<comment type="catalytic activity">
    <reaction evidence="1">
        <text>a 4-O-methyl-thymidine in DNA + L-cysteinyl-[protein] = a thymidine in DNA + S-methyl-L-cysteinyl-[protein]</text>
        <dbReference type="Rhea" id="RHEA:53428"/>
        <dbReference type="Rhea" id="RHEA-COMP:10131"/>
        <dbReference type="Rhea" id="RHEA-COMP:10132"/>
        <dbReference type="Rhea" id="RHEA-COMP:13555"/>
        <dbReference type="Rhea" id="RHEA-COMP:13556"/>
        <dbReference type="ChEBI" id="CHEBI:29950"/>
        <dbReference type="ChEBI" id="CHEBI:82612"/>
        <dbReference type="ChEBI" id="CHEBI:137386"/>
        <dbReference type="ChEBI" id="CHEBI:137387"/>
        <dbReference type="EC" id="2.1.1.63"/>
    </reaction>
</comment>
<dbReference type="RefSeq" id="WP_209464451.1">
    <property type="nucleotide sequence ID" value="NZ_CP110224.1"/>
</dbReference>
<keyword evidence="3" id="KW-0808">Transferase</keyword>
<evidence type="ECO:0000259" key="8">
    <source>
        <dbReference type="Pfam" id="PF02870"/>
    </source>
</evidence>